<dbReference type="GO" id="GO:0043565">
    <property type="term" value="F:sequence-specific DNA binding"/>
    <property type="evidence" value="ECO:0007669"/>
    <property type="project" value="TreeGrafter"/>
</dbReference>
<dbReference type="PANTHER" id="PTHR36966">
    <property type="entry name" value="REP-ASSOCIATED TYROSINE TRANSPOSASE"/>
    <property type="match status" value="1"/>
</dbReference>
<dbReference type="SUPFAM" id="SSF143422">
    <property type="entry name" value="Transposase IS200-like"/>
    <property type="match status" value="1"/>
</dbReference>
<feature type="domain" description="Transposase IS200-like" evidence="1">
    <location>
        <begin position="19"/>
        <end position="138"/>
    </location>
</feature>
<dbReference type="Pfam" id="PF01797">
    <property type="entry name" value="Y1_Tnp"/>
    <property type="match status" value="1"/>
</dbReference>
<dbReference type="InterPro" id="IPR052715">
    <property type="entry name" value="RAYT_transposase"/>
</dbReference>
<dbReference type="SMART" id="SM01321">
    <property type="entry name" value="Y1_Tnp"/>
    <property type="match status" value="1"/>
</dbReference>
<dbReference type="Gene3D" id="3.30.70.1290">
    <property type="entry name" value="Transposase IS200-like"/>
    <property type="match status" value="1"/>
</dbReference>
<dbReference type="Proteomes" id="UP000230025">
    <property type="component" value="Unassembled WGS sequence"/>
</dbReference>
<name>A0A2M7H0C1_9BACT</name>
<dbReference type="InterPro" id="IPR036515">
    <property type="entry name" value="Transposase_17_sf"/>
</dbReference>
<evidence type="ECO:0000259" key="1">
    <source>
        <dbReference type="SMART" id="SM01321"/>
    </source>
</evidence>
<protein>
    <submittedName>
        <fullName evidence="2">Transposase</fullName>
    </submittedName>
</protein>
<evidence type="ECO:0000313" key="2">
    <source>
        <dbReference type="EMBL" id="PIW34174.1"/>
    </source>
</evidence>
<dbReference type="EMBL" id="PFFY01000033">
    <property type="protein sequence ID" value="PIW34174.1"/>
    <property type="molecule type" value="Genomic_DNA"/>
</dbReference>
<dbReference type="InterPro" id="IPR002686">
    <property type="entry name" value="Transposase_17"/>
</dbReference>
<dbReference type="GO" id="GO:0006313">
    <property type="term" value="P:DNA transposition"/>
    <property type="evidence" value="ECO:0007669"/>
    <property type="project" value="InterPro"/>
</dbReference>
<comment type="caution">
    <text evidence="2">The sequence shown here is derived from an EMBL/GenBank/DDBJ whole genome shotgun (WGS) entry which is preliminary data.</text>
</comment>
<organism evidence="2 3">
    <name type="scientific">bacterium (Candidatus Ratteibacteria) CG15_BIG_FIL_POST_REV_8_21_14_020_41_12</name>
    <dbReference type="NCBI Taxonomy" id="2014291"/>
    <lineage>
        <taxon>Bacteria</taxon>
        <taxon>Candidatus Ratteibacteria</taxon>
    </lineage>
</organism>
<reference evidence="3" key="1">
    <citation type="submission" date="2017-09" db="EMBL/GenBank/DDBJ databases">
        <title>Depth-based differentiation of microbial function through sediment-hosted aquifers and enrichment of novel symbionts in the deep terrestrial subsurface.</title>
        <authorList>
            <person name="Probst A.J."/>
            <person name="Ladd B."/>
            <person name="Jarett J.K."/>
            <person name="Geller-Mcgrath D.E."/>
            <person name="Sieber C.M.K."/>
            <person name="Emerson J.B."/>
            <person name="Anantharaman K."/>
            <person name="Thomas B.C."/>
            <person name="Malmstrom R."/>
            <person name="Stieglmeier M."/>
            <person name="Klingl A."/>
            <person name="Woyke T."/>
            <person name="Ryan C.M."/>
            <person name="Banfield J.F."/>
        </authorList>
    </citation>
    <scope>NUCLEOTIDE SEQUENCE [LARGE SCALE GENOMIC DNA]</scope>
</reference>
<dbReference type="GO" id="GO:0004803">
    <property type="term" value="F:transposase activity"/>
    <property type="evidence" value="ECO:0007669"/>
    <property type="project" value="InterPro"/>
</dbReference>
<gene>
    <name evidence="2" type="ORF">COW28_00675</name>
</gene>
<sequence>MAGELPVRKNIRLKHYDYKEDGYYFVTICTDFKQPLLTYSKIKNIVVAELALLKEQFSGLEIDCSVIMPNHVHIIFILKDLDKTLSQIVQAFKSITTIKAKQALPLQIGKRLWQPNYFEHIIRNENALAKIREYIQNNPDVLKIKFEEFYKM</sequence>
<dbReference type="PANTHER" id="PTHR36966:SF1">
    <property type="entry name" value="REP-ASSOCIATED TYROSINE TRANSPOSASE"/>
    <property type="match status" value="1"/>
</dbReference>
<dbReference type="AlphaFoldDB" id="A0A2M7H0C1"/>
<dbReference type="NCBIfam" id="NF047646">
    <property type="entry name" value="REP_Tyr_transpos"/>
    <property type="match status" value="1"/>
</dbReference>
<accession>A0A2M7H0C1</accession>
<proteinExistence type="predicted"/>
<evidence type="ECO:0000313" key="3">
    <source>
        <dbReference type="Proteomes" id="UP000230025"/>
    </source>
</evidence>